<reference evidence="7 8" key="1">
    <citation type="journal article" date="2021" name="DNA Res.">
        <title>Genome analysis of Candida subhashii reveals its hybrid nature and dual mitochondrial genome conformations.</title>
        <authorList>
            <person name="Mixao V."/>
            <person name="Hegedusova E."/>
            <person name="Saus E."/>
            <person name="Pryszcz L.P."/>
            <person name="Cillingova A."/>
            <person name="Nosek J."/>
            <person name="Gabaldon T."/>
        </authorList>
    </citation>
    <scope>NUCLEOTIDE SEQUENCE [LARGE SCALE GENOMIC DNA]</scope>
    <source>
        <strain evidence="7 8">CBS 10753</strain>
    </source>
</reference>
<evidence type="ECO:0000256" key="2">
    <source>
        <dbReference type="ARBA" id="ARBA00022692"/>
    </source>
</evidence>
<keyword evidence="3 5" id="KW-1133">Transmembrane helix</keyword>
<evidence type="ECO:0000313" key="8">
    <source>
        <dbReference type="Proteomes" id="UP000694255"/>
    </source>
</evidence>
<sequence length="787" mass="93082">MEVSFGTTLLKRISRYRHGRLILGLIFIIIFVNVTHFSFYSSYISEHVPCAIADSSRNQESQQVILSLASFEKSIQRKLNEIRRDPGRYPMAVTDEIDEEIQVDLTPFMKESEDENSWANRNDLFYDPRFTLSMYLNQLKLKYEEMNEKRKREEIILPFHWADWIDLTTLNGDLSKPLDSRMNCAEVQKATYRNPDPSYFCLDNSMVSLEDVERYGFKSRSQLPGVIIYDHCSHNHRPFNDFRVLQAKSYAMTHLKKPISIILLNGDNGTYEFQVDQGANQRLASSTIVDDFAKSNRLKNLKTATLNHLKIWKELKSIIEPTNLDLDDPGREISAKIEAHKNDRTKLIEFPLTMDMFSHPMPVDEQIVQLELKRDSQGLSPREAVYYDGLKDCANYPDSEEKQEYRYFRSPVIRVGDKRNHAKDMGWHYDWRFFNGALQYNREGWTQDQLTHRANIILDRLLRTWYRFATQKGFISWIQHGPVLSWYWNGMMFPYDIDVDIQMPMSEMLRLGKDYNYTLVVEDPSEGYGKYLIDVSPYIYHRQLSRTANHIDARFIDVDSGIYIDITALSRSKSELPRGLWETGMGQLRKNKKENNGEVEIYNDRRKHFYSFDQLSPLKFSMLQGVPVFVPPKIIFKLVSEYGEGLHKYEFHGWYFISQLNLWIHKRYLIPLFKDEEITQDGKLQAEKLLDKVITMTYDQVLRLLDNEDILVEYYLTKHLTDLHSQEMKYLFTRHGGDNLWLSKDEANTKEYNELTKEFKIRKPLRKSLYYYENIERSRLAEQVNRL</sequence>
<dbReference type="RefSeq" id="XP_049263668.1">
    <property type="nucleotide sequence ID" value="XM_049406906.1"/>
</dbReference>
<gene>
    <name evidence="7" type="ORF">J8A68_003088</name>
</gene>
<comment type="subcellular location">
    <subcellularLocation>
        <location evidence="1">Membrane</location>
        <topology evidence="1">Single-pass membrane protein</topology>
    </subcellularLocation>
</comment>
<evidence type="ECO:0000256" key="4">
    <source>
        <dbReference type="ARBA" id="ARBA00023136"/>
    </source>
</evidence>
<feature type="domain" description="LicD/FKTN/FKRP nucleotidyltransferase" evidence="6">
    <location>
        <begin position="471"/>
        <end position="581"/>
    </location>
</feature>
<evidence type="ECO:0000256" key="5">
    <source>
        <dbReference type="SAM" id="Phobius"/>
    </source>
</evidence>
<proteinExistence type="predicted"/>
<keyword evidence="4 5" id="KW-0472">Membrane</keyword>
<dbReference type="AlphaFoldDB" id="A0A8J5UMT7"/>
<comment type="caution">
    <text evidence="7">The sequence shown here is derived from an EMBL/GenBank/DDBJ whole genome shotgun (WGS) entry which is preliminary data.</text>
</comment>
<dbReference type="GO" id="GO:0016020">
    <property type="term" value="C:membrane"/>
    <property type="evidence" value="ECO:0007669"/>
    <property type="project" value="UniProtKB-SubCell"/>
</dbReference>
<evidence type="ECO:0000259" key="6">
    <source>
        <dbReference type="Pfam" id="PF04991"/>
    </source>
</evidence>
<dbReference type="OrthoDB" id="444255at2759"/>
<dbReference type="Pfam" id="PF04991">
    <property type="entry name" value="LicD"/>
    <property type="match status" value="1"/>
</dbReference>
<dbReference type="Proteomes" id="UP000694255">
    <property type="component" value="Unassembled WGS sequence"/>
</dbReference>
<protein>
    <recommendedName>
        <fullName evidence="6">LicD/FKTN/FKRP nucleotidyltransferase domain-containing protein</fullName>
    </recommendedName>
</protein>
<dbReference type="EMBL" id="JAGSYN010000138">
    <property type="protein sequence ID" value="KAG7663436.1"/>
    <property type="molecule type" value="Genomic_DNA"/>
</dbReference>
<dbReference type="PANTHER" id="PTHR15407">
    <property type="entry name" value="FUKUTIN-RELATED"/>
    <property type="match status" value="1"/>
</dbReference>
<keyword evidence="8" id="KW-1185">Reference proteome</keyword>
<dbReference type="InterPro" id="IPR009644">
    <property type="entry name" value="FKTN/MNN4/W02B3.4-1"/>
</dbReference>
<name>A0A8J5UMT7_9ASCO</name>
<dbReference type="GeneID" id="73469889"/>
<dbReference type="InterPro" id="IPR007074">
    <property type="entry name" value="LicD/FKTN/FKRP_NTP_transf"/>
</dbReference>
<evidence type="ECO:0000256" key="1">
    <source>
        <dbReference type="ARBA" id="ARBA00004167"/>
    </source>
</evidence>
<accession>A0A8J5UMT7</accession>
<dbReference type="GO" id="GO:0009100">
    <property type="term" value="P:glycoprotein metabolic process"/>
    <property type="evidence" value="ECO:0007669"/>
    <property type="project" value="UniProtKB-ARBA"/>
</dbReference>
<dbReference type="PANTHER" id="PTHR15407:SF28">
    <property type="entry name" value="RIBITOL-5-PHOSPHATE TRANSFERASE FKTN"/>
    <property type="match status" value="1"/>
</dbReference>
<keyword evidence="2 5" id="KW-0812">Transmembrane</keyword>
<evidence type="ECO:0000313" key="7">
    <source>
        <dbReference type="EMBL" id="KAG7663436.1"/>
    </source>
</evidence>
<evidence type="ECO:0000256" key="3">
    <source>
        <dbReference type="ARBA" id="ARBA00022989"/>
    </source>
</evidence>
<feature type="transmembrane region" description="Helical" evidence="5">
    <location>
        <begin position="21"/>
        <end position="40"/>
    </location>
</feature>
<organism evidence="7 8">
    <name type="scientific">[Candida] subhashii</name>
    <dbReference type="NCBI Taxonomy" id="561895"/>
    <lineage>
        <taxon>Eukaryota</taxon>
        <taxon>Fungi</taxon>
        <taxon>Dikarya</taxon>
        <taxon>Ascomycota</taxon>
        <taxon>Saccharomycotina</taxon>
        <taxon>Pichiomycetes</taxon>
        <taxon>Debaryomycetaceae</taxon>
        <taxon>Spathaspora</taxon>
    </lineage>
</organism>